<dbReference type="Proteomes" id="UP000435910">
    <property type="component" value="Unassembled WGS sequence"/>
</dbReference>
<gene>
    <name evidence="14" type="ORF">CHCC16736_3159</name>
    <name evidence="13" type="ORF">I6G80_22040</name>
</gene>
<dbReference type="Gene3D" id="3.30.450.20">
    <property type="entry name" value="PAS domain"/>
    <property type="match status" value="2"/>
</dbReference>
<comment type="catalytic activity">
    <reaction evidence="1">
        <text>ATP + protein L-histidine = ADP + protein N-phospho-L-histidine.</text>
        <dbReference type="EC" id="2.7.13.3"/>
    </reaction>
</comment>
<dbReference type="Gene3D" id="3.30.565.10">
    <property type="entry name" value="Histidine kinase-like ATPase, C-terminal domain"/>
    <property type="match status" value="1"/>
</dbReference>
<evidence type="ECO:0000256" key="4">
    <source>
        <dbReference type="ARBA" id="ARBA00022679"/>
    </source>
</evidence>
<dbReference type="Gene3D" id="1.10.287.130">
    <property type="match status" value="1"/>
</dbReference>
<evidence type="ECO:0000256" key="9">
    <source>
        <dbReference type="SAM" id="Coils"/>
    </source>
</evidence>
<evidence type="ECO:0000259" key="12">
    <source>
        <dbReference type="PROSITE" id="PS50113"/>
    </source>
</evidence>
<evidence type="ECO:0000256" key="7">
    <source>
        <dbReference type="ARBA" id="ARBA00022840"/>
    </source>
</evidence>
<keyword evidence="4" id="KW-0808">Transferase</keyword>
<dbReference type="PANTHER" id="PTHR43065:SF34">
    <property type="entry name" value="SPORULATION KINASE A"/>
    <property type="match status" value="1"/>
</dbReference>
<dbReference type="Proteomes" id="UP000595038">
    <property type="component" value="Chromosome"/>
</dbReference>
<dbReference type="CDD" id="cd00130">
    <property type="entry name" value="PAS"/>
    <property type="match status" value="1"/>
</dbReference>
<accession>A0A1Y0YCV8</accession>
<keyword evidence="7" id="KW-0067">ATP-binding</keyword>
<dbReference type="Pfam" id="PF13596">
    <property type="entry name" value="PAS_10"/>
    <property type="match status" value="1"/>
</dbReference>
<evidence type="ECO:0000313" key="14">
    <source>
        <dbReference type="EMBL" id="TWL28557.1"/>
    </source>
</evidence>
<dbReference type="Pfam" id="PF00512">
    <property type="entry name" value="HisKA"/>
    <property type="match status" value="1"/>
</dbReference>
<dbReference type="InterPro" id="IPR004358">
    <property type="entry name" value="Sig_transdc_His_kin-like_C"/>
</dbReference>
<reference evidence="14 15" key="1">
    <citation type="submission" date="2019-06" db="EMBL/GenBank/DDBJ databases">
        <title>Genome sequence analysis of &gt;100 Bacillus licheniformis strains suggests intrinsic resistance to this species.</title>
        <authorList>
            <person name="Wels M."/>
            <person name="Siezen R.J."/>
            <person name="Johansen E."/>
            <person name="Stuer-Lauridsen B."/>
            <person name="Bjerre K."/>
            <person name="Nielsen B.K.K."/>
        </authorList>
    </citation>
    <scope>NUCLEOTIDE SEQUENCE [LARGE SCALE GENOMIC DNA]</scope>
    <source>
        <strain evidence="14 15">BAC-16736</strain>
    </source>
</reference>
<dbReference type="SMART" id="SM00388">
    <property type="entry name" value="HisKA"/>
    <property type="match status" value="1"/>
</dbReference>
<evidence type="ECO:0000259" key="11">
    <source>
        <dbReference type="PROSITE" id="PS50112"/>
    </source>
</evidence>
<protein>
    <recommendedName>
        <fullName evidence="2">histidine kinase</fullName>
        <ecNumber evidence="2">2.7.13.3</ecNumber>
    </recommendedName>
</protein>
<dbReference type="EMBL" id="NILC01000021">
    <property type="protein sequence ID" value="TWL28557.1"/>
    <property type="molecule type" value="Genomic_DNA"/>
</dbReference>
<dbReference type="PROSITE" id="PS50109">
    <property type="entry name" value="HIS_KIN"/>
    <property type="match status" value="1"/>
</dbReference>
<dbReference type="AlphaFoldDB" id="A0A1Y0YCV8"/>
<evidence type="ECO:0000256" key="2">
    <source>
        <dbReference type="ARBA" id="ARBA00012438"/>
    </source>
</evidence>
<dbReference type="CDD" id="cd00082">
    <property type="entry name" value="HisKA"/>
    <property type="match status" value="1"/>
</dbReference>
<dbReference type="PROSITE" id="PS50112">
    <property type="entry name" value="PAS"/>
    <property type="match status" value="1"/>
</dbReference>
<evidence type="ECO:0000313" key="16">
    <source>
        <dbReference type="Proteomes" id="UP000595038"/>
    </source>
</evidence>
<evidence type="ECO:0000256" key="5">
    <source>
        <dbReference type="ARBA" id="ARBA00022741"/>
    </source>
</evidence>
<dbReference type="SUPFAM" id="SSF55874">
    <property type="entry name" value="ATPase domain of HSP90 chaperone/DNA topoisomerase II/histidine kinase"/>
    <property type="match status" value="1"/>
</dbReference>
<dbReference type="SMART" id="SM00387">
    <property type="entry name" value="HATPase_c"/>
    <property type="match status" value="1"/>
</dbReference>
<dbReference type="InterPro" id="IPR013656">
    <property type="entry name" value="PAS_4"/>
</dbReference>
<dbReference type="InterPro" id="IPR005467">
    <property type="entry name" value="His_kinase_dom"/>
</dbReference>
<dbReference type="InterPro" id="IPR000014">
    <property type="entry name" value="PAS"/>
</dbReference>
<dbReference type="InterPro" id="IPR036097">
    <property type="entry name" value="HisK_dim/P_sf"/>
</dbReference>
<dbReference type="InterPro" id="IPR003594">
    <property type="entry name" value="HATPase_dom"/>
</dbReference>
<keyword evidence="9" id="KW-0175">Coiled coil</keyword>
<dbReference type="InterPro" id="IPR036890">
    <property type="entry name" value="HATPase_C_sf"/>
</dbReference>
<dbReference type="PROSITE" id="PS50113">
    <property type="entry name" value="PAC"/>
    <property type="match status" value="1"/>
</dbReference>
<evidence type="ECO:0000256" key="6">
    <source>
        <dbReference type="ARBA" id="ARBA00022777"/>
    </source>
</evidence>
<dbReference type="SMART" id="SM00086">
    <property type="entry name" value="PAC"/>
    <property type="match status" value="2"/>
</dbReference>
<evidence type="ECO:0000313" key="15">
    <source>
        <dbReference type="Proteomes" id="UP000435910"/>
    </source>
</evidence>
<dbReference type="SUPFAM" id="SSF55785">
    <property type="entry name" value="PYP-like sensor domain (PAS domain)"/>
    <property type="match status" value="1"/>
</dbReference>
<dbReference type="GeneID" id="92862443"/>
<feature type="domain" description="Histidine kinase" evidence="10">
    <location>
        <begin position="469"/>
        <end position="674"/>
    </location>
</feature>
<dbReference type="SMART" id="SM00091">
    <property type="entry name" value="PAS"/>
    <property type="match status" value="3"/>
</dbReference>
<dbReference type="EC" id="2.7.13.3" evidence="2"/>
<dbReference type="PRINTS" id="PR00344">
    <property type="entry name" value="BCTRLSENSOR"/>
</dbReference>
<evidence type="ECO:0000256" key="8">
    <source>
        <dbReference type="ARBA" id="ARBA00023012"/>
    </source>
</evidence>
<evidence type="ECO:0000256" key="3">
    <source>
        <dbReference type="ARBA" id="ARBA00022553"/>
    </source>
</evidence>
<feature type="domain" description="PAS" evidence="11">
    <location>
        <begin position="337"/>
        <end position="390"/>
    </location>
</feature>
<evidence type="ECO:0000313" key="13">
    <source>
        <dbReference type="EMBL" id="QPR72455.1"/>
    </source>
</evidence>
<dbReference type="GO" id="GO:0005524">
    <property type="term" value="F:ATP binding"/>
    <property type="evidence" value="ECO:0007669"/>
    <property type="project" value="UniProtKB-KW"/>
</dbReference>
<feature type="domain" description="PAC" evidence="12">
    <location>
        <begin position="404"/>
        <end position="456"/>
    </location>
</feature>
<dbReference type="Pfam" id="PF02518">
    <property type="entry name" value="HATPase_c"/>
    <property type="match status" value="1"/>
</dbReference>
<dbReference type="InterPro" id="IPR000700">
    <property type="entry name" value="PAS-assoc_C"/>
</dbReference>
<dbReference type="RefSeq" id="WP_003180059.1">
    <property type="nucleotide sequence ID" value="NZ_BEXU01000023.1"/>
</dbReference>
<dbReference type="Pfam" id="PF08448">
    <property type="entry name" value="PAS_4"/>
    <property type="match status" value="1"/>
</dbReference>
<name>A0A1Y0YCV8_BACLI</name>
<reference evidence="13 16" key="2">
    <citation type="submission" date="2020-12" db="EMBL/GenBank/DDBJ databases">
        <title>FDA dAtabase for Regulatory Grade micrObial Sequences (FDA-ARGOS): Supporting development and validation of Infectious Disease Dx tests.</title>
        <authorList>
            <person name="Nelson B."/>
            <person name="Plummer A."/>
            <person name="Tallon L."/>
            <person name="Sadzewicz L."/>
            <person name="Zhao X."/>
            <person name="Boylan J."/>
            <person name="Ott S."/>
            <person name="Bowen H."/>
            <person name="Vavikolanu K."/>
            <person name="Mehta A."/>
            <person name="Aluvathingal J."/>
            <person name="Nadendla S."/>
            <person name="Myers T."/>
            <person name="Yan Y."/>
            <person name="Sichtig H."/>
        </authorList>
    </citation>
    <scope>NUCLEOTIDE SEQUENCE [LARGE SCALE GENOMIC DNA]</scope>
    <source>
        <strain evidence="13 16">FDAARGOS_923</strain>
    </source>
</reference>
<evidence type="ECO:0000259" key="10">
    <source>
        <dbReference type="PROSITE" id="PS50109"/>
    </source>
</evidence>
<evidence type="ECO:0000256" key="1">
    <source>
        <dbReference type="ARBA" id="ARBA00000085"/>
    </source>
</evidence>
<keyword evidence="8" id="KW-0902">Two-component regulatory system</keyword>
<dbReference type="GO" id="GO:0000155">
    <property type="term" value="F:phosphorelay sensor kinase activity"/>
    <property type="evidence" value="ECO:0007669"/>
    <property type="project" value="InterPro"/>
</dbReference>
<dbReference type="InterPro" id="IPR001610">
    <property type="entry name" value="PAC"/>
</dbReference>
<dbReference type="SUPFAM" id="SSF47384">
    <property type="entry name" value="Homodimeric domain of signal transducing histidine kinase"/>
    <property type="match status" value="1"/>
</dbReference>
<keyword evidence="5" id="KW-0547">Nucleotide-binding</keyword>
<dbReference type="PANTHER" id="PTHR43065">
    <property type="entry name" value="SENSOR HISTIDINE KINASE"/>
    <property type="match status" value="1"/>
</dbReference>
<dbReference type="EMBL" id="CP065647">
    <property type="protein sequence ID" value="QPR72455.1"/>
    <property type="molecule type" value="Genomic_DNA"/>
</dbReference>
<organism evidence="14 15">
    <name type="scientific">Bacillus licheniformis</name>
    <dbReference type="NCBI Taxonomy" id="1402"/>
    <lineage>
        <taxon>Bacteria</taxon>
        <taxon>Bacillati</taxon>
        <taxon>Bacillota</taxon>
        <taxon>Bacilli</taxon>
        <taxon>Bacillales</taxon>
        <taxon>Bacillaceae</taxon>
        <taxon>Bacillus</taxon>
    </lineage>
</organism>
<dbReference type="InterPro" id="IPR003661">
    <property type="entry name" value="HisK_dim/P_dom"/>
</dbReference>
<proteinExistence type="predicted"/>
<feature type="coiled-coil region" evidence="9">
    <location>
        <begin position="173"/>
        <end position="221"/>
    </location>
</feature>
<sequence length="674" mass="76518">MLGSSETVGKKSGLFGNDSVYPKVQTEVYKKINELSGFHRLDDIYLSLIDKYMFPCLILNDRGEIVASSESADQYLKSSKGSIHQVFPASLSVQVNAALQRAKKEKKEVSFKNVPIYLSGELSFVHLRLKCFFRQYHKLYVLFIEKAQEGAANAPVSGGEDGQLHLQHLYRTVKELEASNDALVSANQKLQEENRKLTALNRAFEKKVNELNTLKNDMNNLLTSTNIAAVFLDQELKLKLFTPEAANMFDLKNEDLSRPADKLTERFKYEGYADDLRRTLYENKTVVKEFEMPDGGWYAVKMIPYYTSGNMVEGIVVTFTNVTELKMTNEALHISSQAIDQSPANILITSVDGSVTYANKRFCRMFGKHQDDIIGGNVFDIYRKHFHCEDLTRFWKRVLEKKPWSGELNYQDEEQQDRWEQISLVPVEDSAGNVQQVMLISEDITNQKRSEKMLMKSEMLSAVGQLAAGIAHEIRNPLTSLKGFLQLMIQSKKYQKDYAEVMMSEFIRLEAIINEFLVLAKTKSNTFDPVQVNSIVEDVCMVLESQAVLNNVRIEKQLSGDLPEILAVSNELKQVFINILKNAIEAMEDAEGFITIRSYFEKDSVFITFEDQGKGISKEVLEKLGEPFYTTKEKGTGLGLMVTFKIIENHGGSIHFESEEGKGTIVKLKLPIKE</sequence>
<dbReference type="NCBIfam" id="TIGR00229">
    <property type="entry name" value="sensory_box"/>
    <property type="match status" value="1"/>
</dbReference>
<dbReference type="InterPro" id="IPR035965">
    <property type="entry name" value="PAS-like_dom_sf"/>
</dbReference>
<keyword evidence="6 14" id="KW-0418">Kinase</keyword>
<keyword evidence="3" id="KW-0597">Phosphoprotein</keyword>